<evidence type="ECO:0000313" key="1">
    <source>
        <dbReference type="EMBL" id="MBC8363085.1"/>
    </source>
</evidence>
<dbReference type="EMBL" id="JACNJH010000253">
    <property type="protein sequence ID" value="MBC8363085.1"/>
    <property type="molecule type" value="Genomic_DNA"/>
</dbReference>
<dbReference type="InterPro" id="IPR036388">
    <property type="entry name" value="WH-like_DNA-bd_sf"/>
</dbReference>
<dbReference type="PANTHER" id="PTHR34849:SF3">
    <property type="entry name" value="SSR2962 PROTEIN"/>
    <property type="match status" value="1"/>
</dbReference>
<dbReference type="PANTHER" id="PTHR34849">
    <property type="entry name" value="SSL5025 PROTEIN"/>
    <property type="match status" value="1"/>
</dbReference>
<comment type="caution">
    <text evidence="1">The sequence shown here is derived from an EMBL/GenBank/DDBJ whole genome shotgun (WGS) entry which is preliminary data.</text>
</comment>
<evidence type="ECO:0000313" key="2">
    <source>
        <dbReference type="Proteomes" id="UP000603434"/>
    </source>
</evidence>
<proteinExistence type="predicted"/>
<dbReference type="SUPFAM" id="SSF46689">
    <property type="entry name" value="Homeodomain-like"/>
    <property type="match status" value="1"/>
</dbReference>
<organism evidence="1 2">
    <name type="scientific">Candidatus Desulfatibia profunda</name>
    <dbReference type="NCBI Taxonomy" id="2841695"/>
    <lineage>
        <taxon>Bacteria</taxon>
        <taxon>Pseudomonadati</taxon>
        <taxon>Thermodesulfobacteriota</taxon>
        <taxon>Desulfobacteria</taxon>
        <taxon>Desulfobacterales</taxon>
        <taxon>Desulfobacterales incertae sedis</taxon>
        <taxon>Candidatus Desulfatibia</taxon>
    </lineage>
</organism>
<dbReference type="Gene3D" id="1.10.10.10">
    <property type="entry name" value="Winged helix-like DNA-binding domain superfamily/Winged helix DNA-binding domain"/>
    <property type="match status" value="1"/>
</dbReference>
<dbReference type="Proteomes" id="UP000603434">
    <property type="component" value="Unassembled WGS sequence"/>
</dbReference>
<protein>
    <submittedName>
        <fullName evidence="1">DUF433 domain-containing protein</fullName>
    </submittedName>
</protein>
<dbReference type="InterPro" id="IPR007367">
    <property type="entry name" value="DUF433"/>
</dbReference>
<name>A0A8J6NUP0_9BACT</name>
<reference evidence="1 2" key="1">
    <citation type="submission" date="2020-08" db="EMBL/GenBank/DDBJ databases">
        <title>Bridging the membrane lipid divide: bacteria of the FCB group superphylum have the potential to synthesize archaeal ether lipids.</title>
        <authorList>
            <person name="Villanueva L."/>
            <person name="Von Meijenfeldt F.A.B."/>
            <person name="Westbye A.B."/>
            <person name="Yadav S."/>
            <person name="Hopmans E.C."/>
            <person name="Dutilh B.E."/>
            <person name="Sinninghe Damste J.S."/>
        </authorList>
    </citation>
    <scope>NUCLEOTIDE SEQUENCE [LARGE SCALE GENOMIC DNA]</scope>
    <source>
        <strain evidence="1">NIOZ-UU30</strain>
    </source>
</reference>
<accession>A0A8J6NUP0</accession>
<gene>
    <name evidence="1" type="ORF">H8E23_17005</name>
</gene>
<dbReference type="AlphaFoldDB" id="A0A8J6NUP0"/>
<dbReference type="Pfam" id="PF04255">
    <property type="entry name" value="DUF433"/>
    <property type="match status" value="1"/>
</dbReference>
<dbReference type="InterPro" id="IPR009057">
    <property type="entry name" value="Homeodomain-like_sf"/>
</dbReference>
<sequence>MRRILTDTKICHGKAHIEGTRIPVHIILDLLADGETYENILQAYPQLTEKDIQLCLKYAARLATEEVVYESKVA</sequence>